<feature type="transmembrane region" description="Helical" evidence="6">
    <location>
        <begin position="253"/>
        <end position="274"/>
    </location>
</feature>
<feature type="transmembrane region" description="Helical" evidence="6">
    <location>
        <begin position="311"/>
        <end position="332"/>
    </location>
</feature>
<protein>
    <submittedName>
        <fullName evidence="8">Sugar phosphate permease</fullName>
    </submittedName>
</protein>
<feature type="transmembrane region" description="Helical" evidence="6">
    <location>
        <begin position="344"/>
        <end position="370"/>
    </location>
</feature>
<keyword evidence="4 6" id="KW-1133">Transmembrane helix</keyword>
<keyword evidence="5 6" id="KW-0472">Membrane</keyword>
<evidence type="ECO:0000259" key="7">
    <source>
        <dbReference type="PROSITE" id="PS50850"/>
    </source>
</evidence>
<dbReference type="InterPro" id="IPR036259">
    <property type="entry name" value="MFS_trans_sf"/>
</dbReference>
<evidence type="ECO:0000256" key="3">
    <source>
        <dbReference type="ARBA" id="ARBA00022692"/>
    </source>
</evidence>
<dbReference type="InterPro" id="IPR020846">
    <property type="entry name" value="MFS_dom"/>
</dbReference>
<feature type="transmembrane region" description="Helical" evidence="6">
    <location>
        <begin position="168"/>
        <end position="186"/>
    </location>
</feature>
<proteinExistence type="predicted"/>
<name>A0A1G6GPP7_9ACTN</name>
<dbReference type="RefSeq" id="WP_092608788.1">
    <property type="nucleotide sequence ID" value="NZ_FMYF01000004.1"/>
</dbReference>
<dbReference type="CDD" id="cd06174">
    <property type="entry name" value="MFS"/>
    <property type="match status" value="1"/>
</dbReference>
<dbReference type="Proteomes" id="UP000199086">
    <property type="component" value="Unassembled WGS sequence"/>
</dbReference>
<accession>A0A1G6GPP7</accession>
<dbReference type="AlphaFoldDB" id="A0A1G6GPP7"/>
<gene>
    <name evidence="8" type="ORF">GA0111570_104184</name>
</gene>
<feature type="transmembrane region" description="Helical" evidence="6">
    <location>
        <begin position="286"/>
        <end position="305"/>
    </location>
</feature>
<dbReference type="GO" id="GO:0022857">
    <property type="term" value="F:transmembrane transporter activity"/>
    <property type="evidence" value="ECO:0007669"/>
    <property type="project" value="InterPro"/>
</dbReference>
<evidence type="ECO:0000313" key="8">
    <source>
        <dbReference type="EMBL" id="SDB83735.1"/>
    </source>
</evidence>
<evidence type="ECO:0000256" key="5">
    <source>
        <dbReference type="ARBA" id="ARBA00023136"/>
    </source>
</evidence>
<evidence type="ECO:0000313" key="9">
    <source>
        <dbReference type="Proteomes" id="UP000199086"/>
    </source>
</evidence>
<feature type="transmembrane region" description="Helical" evidence="6">
    <location>
        <begin position="142"/>
        <end position="162"/>
    </location>
</feature>
<dbReference type="SUPFAM" id="SSF103473">
    <property type="entry name" value="MFS general substrate transporter"/>
    <property type="match status" value="1"/>
</dbReference>
<sequence length="414" mass="43593">MSPVNGRRAWLVWLTGVLVYAVAVMQRSSFGVAGLEAAQHFSAGAGIVSMFVVLQLGVYAAAQVPVGLALDRLGSRTVVTAGALVMAVGQLMVGSTDSITVAIIGRILVGLGDAMTFNSVIRLVPYWFANHRVPIMTQLTGMLGQLGQILSAVPFLSVLVTYGWRPAFFAAAGTAVLGAALMWVFGRNAPPGRWQPDTTASLGAVTASLRAILREPHTSVGFWIHFTTCFSTMMFPLMWGYPYLTAGLGYSPAVASALLSVFALVAIPVGPLVGRLTARHPRHRSGLALALITLQLVAWTGVLLWPGVPPVWALVVLITALAMGGPGSNIGFDYVRTSQPPQRVGTGTGIVLMGGFTAALVSVLFIGLALDLLTGGGGYDQRSFTIGMTTQAPIYAVGLAGILLSRRRLRTHPR</sequence>
<feature type="domain" description="Major facilitator superfamily (MFS) profile" evidence="7">
    <location>
        <begin position="12"/>
        <end position="410"/>
    </location>
</feature>
<feature type="transmembrane region" description="Helical" evidence="6">
    <location>
        <begin position="99"/>
        <end position="121"/>
    </location>
</feature>
<feature type="transmembrane region" description="Helical" evidence="6">
    <location>
        <begin position="77"/>
        <end position="93"/>
    </location>
</feature>
<dbReference type="PANTHER" id="PTHR43124">
    <property type="entry name" value="PURINE EFFLUX PUMP PBUE"/>
    <property type="match status" value="1"/>
</dbReference>
<evidence type="ECO:0000256" key="4">
    <source>
        <dbReference type="ARBA" id="ARBA00022989"/>
    </source>
</evidence>
<dbReference type="STRING" id="1577474.GA0111570_104184"/>
<evidence type="ECO:0000256" key="6">
    <source>
        <dbReference type="SAM" id="Phobius"/>
    </source>
</evidence>
<dbReference type="Gene3D" id="1.20.1250.20">
    <property type="entry name" value="MFS general substrate transporter like domains"/>
    <property type="match status" value="2"/>
</dbReference>
<dbReference type="PROSITE" id="PS50850">
    <property type="entry name" value="MFS"/>
    <property type="match status" value="1"/>
</dbReference>
<dbReference type="EMBL" id="FMYF01000004">
    <property type="protein sequence ID" value="SDB83735.1"/>
    <property type="molecule type" value="Genomic_DNA"/>
</dbReference>
<dbReference type="InterPro" id="IPR011701">
    <property type="entry name" value="MFS"/>
</dbReference>
<dbReference type="InterPro" id="IPR050189">
    <property type="entry name" value="MFS_Efflux_Transporters"/>
</dbReference>
<keyword evidence="3 6" id="KW-0812">Transmembrane</keyword>
<evidence type="ECO:0000256" key="2">
    <source>
        <dbReference type="ARBA" id="ARBA00022475"/>
    </source>
</evidence>
<feature type="transmembrane region" description="Helical" evidence="6">
    <location>
        <begin position="220"/>
        <end position="241"/>
    </location>
</feature>
<dbReference type="GO" id="GO:0005886">
    <property type="term" value="C:plasma membrane"/>
    <property type="evidence" value="ECO:0007669"/>
    <property type="project" value="UniProtKB-SubCell"/>
</dbReference>
<feature type="transmembrane region" description="Helical" evidence="6">
    <location>
        <begin position="382"/>
        <end position="404"/>
    </location>
</feature>
<keyword evidence="2" id="KW-1003">Cell membrane</keyword>
<reference evidence="8 9" key="1">
    <citation type="submission" date="2016-06" db="EMBL/GenBank/DDBJ databases">
        <authorList>
            <person name="Olsen C.W."/>
            <person name="Carey S."/>
            <person name="Hinshaw L."/>
            <person name="Karasin A.I."/>
        </authorList>
    </citation>
    <scope>NUCLEOTIDE SEQUENCE [LARGE SCALE GENOMIC DNA]</scope>
    <source>
        <strain evidence="8 9">LZ-22</strain>
    </source>
</reference>
<organism evidence="8 9">
    <name type="scientific">Raineyella antarctica</name>
    <dbReference type="NCBI Taxonomy" id="1577474"/>
    <lineage>
        <taxon>Bacteria</taxon>
        <taxon>Bacillati</taxon>
        <taxon>Actinomycetota</taxon>
        <taxon>Actinomycetes</taxon>
        <taxon>Propionibacteriales</taxon>
        <taxon>Propionibacteriaceae</taxon>
        <taxon>Raineyella</taxon>
    </lineage>
</organism>
<dbReference type="OrthoDB" id="4332123at2"/>
<keyword evidence="9" id="KW-1185">Reference proteome</keyword>
<comment type="subcellular location">
    <subcellularLocation>
        <location evidence="1">Cell membrane</location>
        <topology evidence="1">Multi-pass membrane protein</topology>
    </subcellularLocation>
</comment>
<evidence type="ECO:0000256" key="1">
    <source>
        <dbReference type="ARBA" id="ARBA00004651"/>
    </source>
</evidence>
<dbReference type="Pfam" id="PF07690">
    <property type="entry name" value="MFS_1"/>
    <property type="match status" value="1"/>
</dbReference>
<dbReference type="PANTHER" id="PTHR43124:SF3">
    <property type="entry name" value="CHLORAMPHENICOL EFFLUX PUMP RV0191"/>
    <property type="match status" value="1"/>
</dbReference>
<feature type="transmembrane region" description="Helical" evidence="6">
    <location>
        <begin position="47"/>
        <end position="70"/>
    </location>
</feature>